<evidence type="ECO:0000313" key="1">
    <source>
        <dbReference type="EMBL" id="KEH20617.1"/>
    </source>
</evidence>
<accession>A0A072TT60</accession>
<reference evidence="1 3" key="2">
    <citation type="journal article" date="2014" name="BMC Genomics">
        <title>An improved genome release (version Mt4.0) for the model legume Medicago truncatula.</title>
        <authorList>
            <person name="Tang H."/>
            <person name="Krishnakumar V."/>
            <person name="Bidwell S."/>
            <person name="Rosen B."/>
            <person name="Chan A."/>
            <person name="Zhou S."/>
            <person name="Gentzbittel L."/>
            <person name="Childs K.L."/>
            <person name="Yandell M."/>
            <person name="Gundlach H."/>
            <person name="Mayer K.F."/>
            <person name="Schwartz D.C."/>
            <person name="Town C.D."/>
        </authorList>
    </citation>
    <scope>GENOME REANNOTATION</scope>
    <source>
        <strain evidence="1">A17</strain>
        <strain evidence="2 3">cv. Jemalong A17</strain>
    </source>
</reference>
<reference evidence="1 3" key="1">
    <citation type="journal article" date="2011" name="Nature">
        <title>The Medicago genome provides insight into the evolution of rhizobial symbioses.</title>
        <authorList>
            <person name="Young N.D."/>
            <person name="Debelle F."/>
            <person name="Oldroyd G.E."/>
            <person name="Geurts R."/>
            <person name="Cannon S.B."/>
            <person name="Udvardi M.K."/>
            <person name="Benedito V.A."/>
            <person name="Mayer K.F."/>
            <person name="Gouzy J."/>
            <person name="Schoof H."/>
            <person name="Van de Peer Y."/>
            <person name="Proost S."/>
            <person name="Cook D.R."/>
            <person name="Meyers B.C."/>
            <person name="Spannagl M."/>
            <person name="Cheung F."/>
            <person name="De Mita S."/>
            <person name="Krishnakumar V."/>
            <person name="Gundlach H."/>
            <person name="Zhou S."/>
            <person name="Mudge J."/>
            <person name="Bharti A.K."/>
            <person name="Murray J.D."/>
            <person name="Naoumkina M.A."/>
            <person name="Rosen B."/>
            <person name="Silverstein K.A."/>
            <person name="Tang H."/>
            <person name="Rombauts S."/>
            <person name="Zhao P.X."/>
            <person name="Zhou P."/>
            <person name="Barbe V."/>
            <person name="Bardou P."/>
            <person name="Bechner M."/>
            <person name="Bellec A."/>
            <person name="Berger A."/>
            <person name="Berges H."/>
            <person name="Bidwell S."/>
            <person name="Bisseling T."/>
            <person name="Choisne N."/>
            <person name="Couloux A."/>
            <person name="Denny R."/>
            <person name="Deshpande S."/>
            <person name="Dai X."/>
            <person name="Doyle J.J."/>
            <person name="Dudez A.M."/>
            <person name="Farmer A.D."/>
            <person name="Fouteau S."/>
            <person name="Franken C."/>
            <person name="Gibelin C."/>
            <person name="Gish J."/>
            <person name="Goldstein S."/>
            <person name="Gonzalez A.J."/>
            <person name="Green P.J."/>
            <person name="Hallab A."/>
            <person name="Hartog M."/>
            <person name="Hua A."/>
            <person name="Humphray S.J."/>
            <person name="Jeong D.H."/>
            <person name="Jing Y."/>
            <person name="Jocker A."/>
            <person name="Kenton S.M."/>
            <person name="Kim D.J."/>
            <person name="Klee K."/>
            <person name="Lai H."/>
            <person name="Lang C."/>
            <person name="Lin S."/>
            <person name="Macmil S.L."/>
            <person name="Magdelenat G."/>
            <person name="Matthews L."/>
            <person name="McCorrison J."/>
            <person name="Monaghan E.L."/>
            <person name="Mun J.H."/>
            <person name="Najar F.Z."/>
            <person name="Nicholson C."/>
            <person name="Noirot C."/>
            <person name="O'Bleness M."/>
            <person name="Paule C.R."/>
            <person name="Poulain J."/>
            <person name="Prion F."/>
            <person name="Qin B."/>
            <person name="Qu C."/>
            <person name="Retzel E.F."/>
            <person name="Riddle C."/>
            <person name="Sallet E."/>
            <person name="Samain S."/>
            <person name="Samson N."/>
            <person name="Sanders I."/>
            <person name="Saurat O."/>
            <person name="Scarpelli C."/>
            <person name="Schiex T."/>
            <person name="Segurens B."/>
            <person name="Severin A.J."/>
            <person name="Sherrier D.J."/>
            <person name="Shi R."/>
            <person name="Sims S."/>
            <person name="Singer S.R."/>
            <person name="Sinharoy S."/>
            <person name="Sterck L."/>
            <person name="Viollet A."/>
            <person name="Wang B.B."/>
            <person name="Wang K."/>
            <person name="Wang M."/>
            <person name="Wang X."/>
            <person name="Warfsmann J."/>
            <person name="Weissenbach J."/>
            <person name="White D.D."/>
            <person name="White J.D."/>
            <person name="Wiley G.B."/>
            <person name="Wincker P."/>
            <person name="Xing Y."/>
            <person name="Yang L."/>
            <person name="Yao Z."/>
            <person name="Ying F."/>
            <person name="Zhai J."/>
            <person name="Zhou L."/>
            <person name="Zuber A."/>
            <person name="Denarie J."/>
            <person name="Dixon R.A."/>
            <person name="May G.D."/>
            <person name="Schwartz D.C."/>
            <person name="Rogers J."/>
            <person name="Quetier F."/>
            <person name="Town C.D."/>
            <person name="Roe B.A."/>
        </authorList>
    </citation>
    <scope>NUCLEOTIDE SEQUENCE [LARGE SCALE GENOMIC DNA]</scope>
    <source>
        <strain evidence="1">A17</strain>
        <strain evidence="2 3">cv. Jemalong A17</strain>
    </source>
</reference>
<dbReference type="EnsemblPlants" id="KEH20617">
    <property type="protein sequence ID" value="KEH20617"/>
    <property type="gene ID" value="MTR_8g080830"/>
</dbReference>
<protein>
    <submittedName>
        <fullName evidence="1 2">Uncharacterized protein</fullName>
    </submittedName>
</protein>
<keyword evidence="3" id="KW-1185">Reference proteome</keyword>
<reference evidence="2" key="3">
    <citation type="submission" date="2015-04" db="UniProtKB">
        <authorList>
            <consortium name="EnsemblPlants"/>
        </authorList>
    </citation>
    <scope>IDENTIFICATION</scope>
    <source>
        <strain evidence="2">cv. Jemalong A17</strain>
    </source>
</reference>
<organism evidence="1 3">
    <name type="scientific">Medicago truncatula</name>
    <name type="common">Barrel medic</name>
    <name type="synonym">Medicago tribuloides</name>
    <dbReference type="NCBI Taxonomy" id="3880"/>
    <lineage>
        <taxon>Eukaryota</taxon>
        <taxon>Viridiplantae</taxon>
        <taxon>Streptophyta</taxon>
        <taxon>Embryophyta</taxon>
        <taxon>Tracheophyta</taxon>
        <taxon>Spermatophyta</taxon>
        <taxon>Magnoliopsida</taxon>
        <taxon>eudicotyledons</taxon>
        <taxon>Gunneridae</taxon>
        <taxon>Pentapetalae</taxon>
        <taxon>rosids</taxon>
        <taxon>fabids</taxon>
        <taxon>Fabales</taxon>
        <taxon>Fabaceae</taxon>
        <taxon>Papilionoideae</taxon>
        <taxon>50 kb inversion clade</taxon>
        <taxon>NPAAA clade</taxon>
        <taxon>Hologalegina</taxon>
        <taxon>IRL clade</taxon>
        <taxon>Trifolieae</taxon>
        <taxon>Medicago</taxon>
    </lineage>
</organism>
<gene>
    <name evidence="1" type="ordered locus">MTR_8g080830</name>
</gene>
<dbReference type="Proteomes" id="UP000002051">
    <property type="component" value="Chromosome 8"/>
</dbReference>
<dbReference type="AlphaFoldDB" id="A0A072TT60"/>
<evidence type="ECO:0000313" key="2">
    <source>
        <dbReference type="EnsemblPlants" id="KEH20617"/>
    </source>
</evidence>
<name>A0A072TT60_MEDTR</name>
<dbReference type="EMBL" id="CM001224">
    <property type="protein sequence ID" value="KEH20617.1"/>
    <property type="molecule type" value="Genomic_DNA"/>
</dbReference>
<proteinExistence type="predicted"/>
<sequence length="70" mass="7978">MCTKVVMFLQNEHGVTEAGQAAVDTRRYENQKHYHLQSQCKTEFVTSVAFSSEEALVTSFDENKSGFEEK</sequence>
<dbReference type="HOGENOM" id="CLU_2761694_0_0_1"/>
<evidence type="ECO:0000313" key="3">
    <source>
        <dbReference type="Proteomes" id="UP000002051"/>
    </source>
</evidence>